<evidence type="ECO:0000256" key="7">
    <source>
        <dbReference type="ARBA" id="ARBA00022840"/>
    </source>
</evidence>
<dbReference type="PROSITE" id="PS50011">
    <property type="entry name" value="PROTEIN_KINASE_DOM"/>
    <property type="match status" value="1"/>
</dbReference>
<dbReference type="GO" id="GO:0005634">
    <property type="term" value="C:nucleus"/>
    <property type="evidence" value="ECO:0007669"/>
    <property type="project" value="TreeGrafter"/>
</dbReference>
<feature type="domain" description="Protein kinase" evidence="12">
    <location>
        <begin position="1"/>
        <end position="239"/>
    </location>
</feature>
<reference evidence="13" key="1">
    <citation type="submission" date="2020-11" db="EMBL/GenBank/DDBJ databases">
        <authorList>
            <person name="Tran Van P."/>
        </authorList>
    </citation>
    <scope>NUCLEOTIDE SEQUENCE</scope>
</reference>
<keyword evidence="11" id="KW-1133">Transmembrane helix</keyword>
<gene>
    <name evidence="13" type="ORF">ONB1V03_LOCUS8499</name>
</gene>
<protein>
    <recommendedName>
        <fullName evidence="1">non-specific serine/threonine protein kinase</fullName>
        <ecNumber evidence="1">2.7.11.1</ecNumber>
    </recommendedName>
</protein>
<dbReference type="GO" id="GO:0005524">
    <property type="term" value="F:ATP binding"/>
    <property type="evidence" value="ECO:0007669"/>
    <property type="project" value="UniProtKB-KW"/>
</dbReference>
<dbReference type="SUPFAM" id="SSF56112">
    <property type="entry name" value="Protein kinase-like (PK-like)"/>
    <property type="match status" value="1"/>
</dbReference>
<keyword evidence="3" id="KW-0597">Phosphoprotein</keyword>
<feature type="transmembrane region" description="Helical" evidence="11">
    <location>
        <begin position="226"/>
        <end position="247"/>
    </location>
</feature>
<dbReference type="GO" id="GO:0043065">
    <property type="term" value="P:positive regulation of apoptotic process"/>
    <property type="evidence" value="ECO:0007669"/>
    <property type="project" value="TreeGrafter"/>
</dbReference>
<evidence type="ECO:0000313" key="13">
    <source>
        <dbReference type="EMBL" id="CAD7651821.1"/>
    </source>
</evidence>
<dbReference type="EC" id="2.7.11.1" evidence="1"/>
<keyword evidence="7" id="KW-0067">ATP-binding</keyword>
<feature type="non-terminal residue" evidence="13">
    <location>
        <position position="1"/>
    </location>
</feature>
<dbReference type="OrthoDB" id="74764at2759"/>
<sequence length="276" mass="31622">RGKFAQVRRCVHKETNKTYAAKTIKKRRRANDVSHEILHEIRVLLTASQSERIVKLHEVYETATEFVLMLEMAEGGELQRVLDEDDSLPEHHCRCIVRQIVEGVQFLHRSNIAHLDIKANVKLCDFGISRILTKGAELREIVGTPDYVAPEILQYEPISLATDMWSLGVLTYVLLSGHSPFTGETKQETFCNITNGSLDFPSYLFGDVSEEAKDFICKLLVRDPKYALYIIHYIIHYIIFTIFVPIIKTLFLTQGSIQLSGLFETRVVGHRKQWST</sequence>
<dbReference type="Gene3D" id="3.30.200.20">
    <property type="entry name" value="Phosphorylase Kinase, domain 1"/>
    <property type="match status" value="1"/>
</dbReference>
<evidence type="ECO:0000256" key="4">
    <source>
        <dbReference type="ARBA" id="ARBA00022679"/>
    </source>
</evidence>
<dbReference type="PANTHER" id="PTHR24342:SF12">
    <property type="entry name" value="DEATH-ASSOCIATED PROTEIN KINASE RELATED"/>
    <property type="match status" value="1"/>
</dbReference>
<dbReference type="InterPro" id="IPR000719">
    <property type="entry name" value="Prot_kinase_dom"/>
</dbReference>
<dbReference type="AlphaFoldDB" id="A0A7R9M1L2"/>
<evidence type="ECO:0000256" key="1">
    <source>
        <dbReference type="ARBA" id="ARBA00012513"/>
    </source>
</evidence>
<dbReference type="InterPro" id="IPR011009">
    <property type="entry name" value="Kinase-like_dom_sf"/>
</dbReference>
<evidence type="ECO:0000256" key="11">
    <source>
        <dbReference type="SAM" id="Phobius"/>
    </source>
</evidence>
<dbReference type="Gene3D" id="1.10.510.10">
    <property type="entry name" value="Transferase(Phosphotransferase) domain 1"/>
    <property type="match status" value="1"/>
</dbReference>
<dbReference type="EMBL" id="OC919705">
    <property type="protein sequence ID" value="CAD7651821.1"/>
    <property type="molecule type" value="Genomic_DNA"/>
</dbReference>
<name>A0A7R9M1L2_9ACAR</name>
<evidence type="ECO:0000256" key="10">
    <source>
        <dbReference type="ARBA" id="ARBA00060827"/>
    </source>
</evidence>
<keyword evidence="6" id="KW-0418">Kinase</keyword>
<dbReference type="FunFam" id="3.30.200.20:FF:000175">
    <property type="entry name" value="Serine/threonine-protein kinase 17B"/>
    <property type="match status" value="1"/>
</dbReference>
<keyword evidence="11" id="KW-0472">Membrane</keyword>
<dbReference type="EMBL" id="CAJPVJ010004880">
    <property type="protein sequence ID" value="CAG2169015.1"/>
    <property type="molecule type" value="Genomic_DNA"/>
</dbReference>
<comment type="similarity">
    <text evidence="10">Belongs to the protein kinase superfamily. CAMK Ser/Thr protein kinase family. DAP kinase subfamily.</text>
</comment>
<dbReference type="GO" id="GO:0035556">
    <property type="term" value="P:intracellular signal transduction"/>
    <property type="evidence" value="ECO:0007669"/>
    <property type="project" value="TreeGrafter"/>
</dbReference>
<dbReference type="GO" id="GO:0004674">
    <property type="term" value="F:protein serine/threonine kinase activity"/>
    <property type="evidence" value="ECO:0007669"/>
    <property type="project" value="UniProtKB-KW"/>
</dbReference>
<evidence type="ECO:0000256" key="2">
    <source>
        <dbReference type="ARBA" id="ARBA00022527"/>
    </source>
</evidence>
<evidence type="ECO:0000256" key="5">
    <source>
        <dbReference type="ARBA" id="ARBA00022741"/>
    </source>
</evidence>
<comment type="catalytic activity">
    <reaction evidence="8">
        <text>L-threonyl-[protein] + ATP = O-phospho-L-threonyl-[protein] + ADP + H(+)</text>
        <dbReference type="Rhea" id="RHEA:46608"/>
        <dbReference type="Rhea" id="RHEA-COMP:11060"/>
        <dbReference type="Rhea" id="RHEA-COMP:11605"/>
        <dbReference type="ChEBI" id="CHEBI:15378"/>
        <dbReference type="ChEBI" id="CHEBI:30013"/>
        <dbReference type="ChEBI" id="CHEBI:30616"/>
        <dbReference type="ChEBI" id="CHEBI:61977"/>
        <dbReference type="ChEBI" id="CHEBI:456216"/>
        <dbReference type="EC" id="2.7.11.1"/>
    </reaction>
</comment>
<dbReference type="Proteomes" id="UP000728032">
    <property type="component" value="Unassembled WGS sequence"/>
</dbReference>
<keyword evidence="11" id="KW-0812">Transmembrane</keyword>
<keyword evidence="14" id="KW-1185">Reference proteome</keyword>
<evidence type="ECO:0000256" key="9">
    <source>
        <dbReference type="ARBA" id="ARBA00048679"/>
    </source>
</evidence>
<comment type="catalytic activity">
    <reaction evidence="9">
        <text>L-seryl-[protein] + ATP = O-phospho-L-seryl-[protein] + ADP + H(+)</text>
        <dbReference type="Rhea" id="RHEA:17989"/>
        <dbReference type="Rhea" id="RHEA-COMP:9863"/>
        <dbReference type="Rhea" id="RHEA-COMP:11604"/>
        <dbReference type="ChEBI" id="CHEBI:15378"/>
        <dbReference type="ChEBI" id="CHEBI:29999"/>
        <dbReference type="ChEBI" id="CHEBI:30616"/>
        <dbReference type="ChEBI" id="CHEBI:83421"/>
        <dbReference type="ChEBI" id="CHEBI:456216"/>
        <dbReference type="EC" id="2.7.11.1"/>
    </reaction>
</comment>
<keyword evidence="5" id="KW-0547">Nucleotide-binding</keyword>
<organism evidence="13">
    <name type="scientific">Oppiella nova</name>
    <dbReference type="NCBI Taxonomy" id="334625"/>
    <lineage>
        <taxon>Eukaryota</taxon>
        <taxon>Metazoa</taxon>
        <taxon>Ecdysozoa</taxon>
        <taxon>Arthropoda</taxon>
        <taxon>Chelicerata</taxon>
        <taxon>Arachnida</taxon>
        <taxon>Acari</taxon>
        <taxon>Acariformes</taxon>
        <taxon>Sarcoptiformes</taxon>
        <taxon>Oribatida</taxon>
        <taxon>Brachypylina</taxon>
        <taxon>Oppioidea</taxon>
        <taxon>Oppiidae</taxon>
        <taxon>Oppiella</taxon>
    </lineage>
</organism>
<evidence type="ECO:0000259" key="12">
    <source>
        <dbReference type="PROSITE" id="PS50011"/>
    </source>
</evidence>
<accession>A0A7R9M1L2</accession>
<dbReference type="Pfam" id="PF00069">
    <property type="entry name" value="Pkinase"/>
    <property type="match status" value="1"/>
</dbReference>
<evidence type="ECO:0000256" key="3">
    <source>
        <dbReference type="ARBA" id="ARBA00022553"/>
    </source>
</evidence>
<evidence type="ECO:0000256" key="8">
    <source>
        <dbReference type="ARBA" id="ARBA00047899"/>
    </source>
</evidence>
<keyword evidence="4" id="KW-0808">Transferase</keyword>
<keyword evidence="2" id="KW-0723">Serine/threonine-protein kinase</keyword>
<proteinExistence type="inferred from homology"/>
<dbReference type="PANTHER" id="PTHR24342">
    <property type="entry name" value="SERINE/THREONINE-PROTEIN KINASE 17"/>
    <property type="match status" value="1"/>
</dbReference>
<evidence type="ECO:0000256" key="6">
    <source>
        <dbReference type="ARBA" id="ARBA00022777"/>
    </source>
</evidence>
<evidence type="ECO:0000313" key="14">
    <source>
        <dbReference type="Proteomes" id="UP000728032"/>
    </source>
</evidence>